<dbReference type="GO" id="GO:0016301">
    <property type="term" value="F:kinase activity"/>
    <property type="evidence" value="ECO:0007669"/>
    <property type="project" value="UniProtKB-KW"/>
</dbReference>
<dbReference type="Proteomes" id="UP000247437">
    <property type="component" value="Unassembled WGS sequence"/>
</dbReference>
<evidence type="ECO:0000256" key="2">
    <source>
        <dbReference type="ARBA" id="ARBA00023012"/>
    </source>
</evidence>
<evidence type="ECO:0000256" key="1">
    <source>
        <dbReference type="ARBA" id="ARBA00022553"/>
    </source>
</evidence>
<reference evidence="3 4" key="1">
    <citation type="journal article" date="2018" name="Appl. Microbiol. Biotechnol.">
        <title>Characterization of the caprolactam degradation pathway in Pseudomonas jessenii using mass spectrometry-based proteomics.</title>
        <authorList>
            <person name="Otzen M."/>
            <person name="Palacio C."/>
            <person name="Janssen D.B."/>
        </authorList>
    </citation>
    <scope>NUCLEOTIDE SEQUENCE [LARGE SCALE GENOMIC DNA]</scope>
    <source>
        <strain evidence="3 4">GO3</strain>
    </source>
</reference>
<feature type="non-terminal residue" evidence="3">
    <location>
        <position position="1"/>
    </location>
</feature>
<dbReference type="InterPro" id="IPR036890">
    <property type="entry name" value="HATPase_C_sf"/>
</dbReference>
<evidence type="ECO:0000313" key="4">
    <source>
        <dbReference type="Proteomes" id="UP000247437"/>
    </source>
</evidence>
<dbReference type="GO" id="GO:0000160">
    <property type="term" value="P:phosphorelay signal transduction system"/>
    <property type="evidence" value="ECO:0007669"/>
    <property type="project" value="UniProtKB-KW"/>
</dbReference>
<gene>
    <name evidence="3" type="ORF">CRX42_34700</name>
</gene>
<sequence length="109" mass="11675">RLIEQMGGEIGVDSTPGEGSEFWISLSLPKTRDDAEDLPAAPLLGRRVAVLENHELARQALQHQLEDCGLSTTPFNTLESLTNGVTAAHQTDQAIDLAVLGITSNDMPP</sequence>
<keyword evidence="3" id="KW-0808">Transferase</keyword>
<protein>
    <submittedName>
        <fullName evidence="3">Hybrid sensor histidine kinase/response regulator</fullName>
    </submittedName>
</protein>
<keyword evidence="3" id="KW-0418">Kinase</keyword>
<organism evidence="3 4">
    <name type="scientific">Pseudomonas jessenii</name>
    <dbReference type="NCBI Taxonomy" id="77298"/>
    <lineage>
        <taxon>Bacteria</taxon>
        <taxon>Pseudomonadati</taxon>
        <taxon>Pseudomonadota</taxon>
        <taxon>Gammaproteobacteria</taxon>
        <taxon>Pseudomonadales</taxon>
        <taxon>Pseudomonadaceae</taxon>
        <taxon>Pseudomonas</taxon>
    </lineage>
</organism>
<dbReference type="AlphaFoldDB" id="A0A2W0EJA7"/>
<comment type="caution">
    <text evidence="3">The sequence shown here is derived from an EMBL/GenBank/DDBJ whole genome shotgun (WGS) entry which is preliminary data.</text>
</comment>
<dbReference type="PANTHER" id="PTHR45339">
    <property type="entry name" value="HYBRID SIGNAL TRANSDUCTION HISTIDINE KINASE J"/>
    <property type="match status" value="1"/>
</dbReference>
<proteinExistence type="predicted"/>
<dbReference type="PANTHER" id="PTHR45339:SF1">
    <property type="entry name" value="HYBRID SIGNAL TRANSDUCTION HISTIDINE KINASE J"/>
    <property type="match status" value="1"/>
</dbReference>
<evidence type="ECO:0000313" key="3">
    <source>
        <dbReference type="EMBL" id="PYY66038.1"/>
    </source>
</evidence>
<accession>A0A2W0EJA7</accession>
<dbReference type="SUPFAM" id="SSF55874">
    <property type="entry name" value="ATPase domain of HSP90 chaperone/DNA topoisomerase II/histidine kinase"/>
    <property type="match status" value="1"/>
</dbReference>
<dbReference type="Gene3D" id="3.30.565.10">
    <property type="entry name" value="Histidine kinase-like ATPase, C-terminal domain"/>
    <property type="match status" value="1"/>
</dbReference>
<keyword evidence="2" id="KW-0902">Two-component regulatory system</keyword>
<keyword evidence="1" id="KW-0597">Phosphoprotein</keyword>
<dbReference type="EMBL" id="PDLL01001250">
    <property type="protein sequence ID" value="PYY66038.1"/>
    <property type="molecule type" value="Genomic_DNA"/>
</dbReference>
<name>A0A2W0EJA7_PSEJE</name>
<feature type="non-terminal residue" evidence="3">
    <location>
        <position position="109"/>
    </location>
</feature>